<organism evidence="7 8">
    <name type="scientific">Taxus chinensis</name>
    <name type="common">Chinese yew</name>
    <name type="synonym">Taxus wallichiana var. chinensis</name>
    <dbReference type="NCBI Taxonomy" id="29808"/>
    <lineage>
        <taxon>Eukaryota</taxon>
        <taxon>Viridiplantae</taxon>
        <taxon>Streptophyta</taxon>
        <taxon>Embryophyta</taxon>
        <taxon>Tracheophyta</taxon>
        <taxon>Spermatophyta</taxon>
        <taxon>Pinopsida</taxon>
        <taxon>Pinidae</taxon>
        <taxon>Conifers II</taxon>
        <taxon>Cupressales</taxon>
        <taxon>Taxaceae</taxon>
        <taxon>Taxus</taxon>
    </lineage>
</organism>
<keyword evidence="3" id="KW-0808">Transferase</keyword>
<gene>
    <name evidence="7" type="ORF">KI387_019237</name>
</gene>
<feature type="signal peptide" evidence="6">
    <location>
        <begin position="1"/>
        <end position="23"/>
    </location>
</feature>
<feature type="non-terminal residue" evidence="7">
    <location>
        <position position="177"/>
    </location>
</feature>
<dbReference type="GO" id="GO:0006487">
    <property type="term" value="P:protein N-linked glycosylation"/>
    <property type="evidence" value="ECO:0007669"/>
    <property type="project" value="TreeGrafter"/>
</dbReference>
<keyword evidence="4" id="KW-0812">Transmembrane</keyword>
<evidence type="ECO:0000313" key="7">
    <source>
        <dbReference type="EMBL" id="KAH9317468.1"/>
    </source>
</evidence>
<comment type="caution">
    <text evidence="7">The sequence shown here is derived from an EMBL/GenBank/DDBJ whole genome shotgun (WGS) entry which is preliminary data.</text>
</comment>
<keyword evidence="6" id="KW-0732">Signal</keyword>
<dbReference type="PANTHER" id="PTHR31306">
    <property type="entry name" value="ALPHA-1,6-MANNOSYLTRANSFERASE MNN11-RELATED"/>
    <property type="match status" value="1"/>
</dbReference>
<dbReference type="AlphaFoldDB" id="A0AA38G9N0"/>
<protein>
    <submittedName>
        <fullName evidence="7">Uncharacterized protein</fullName>
    </submittedName>
</protein>
<keyword evidence="8" id="KW-1185">Reference proteome</keyword>
<dbReference type="Proteomes" id="UP000824469">
    <property type="component" value="Unassembled WGS sequence"/>
</dbReference>
<proteinExistence type="predicted"/>
<dbReference type="PANTHER" id="PTHR31306:SF4">
    <property type="entry name" value="ALPHA-1,2-GALACTOSYLTRANSFERASE"/>
    <property type="match status" value="1"/>
</dbReference>
<evidence type="ECO:0000256" key="5">
    <source>
        <dbReference type="ARBA" id="ARBA00023034"/>
    </source>
</evidence>
<evidence type="ECO:0000256" key="3">
    <source>
        <dbReference type="ARBA" id="ARBA00022679"/>
    </source>
</evidence>
<dbReference type="GO" id="GO:0016757">
    <property type="term" value="F:glycosyltransferase activity"/>
    <property type="evidence" value="ECO:0007669"/>
    <property type="project" value="UniProtKB-KW"/>
</dbReference>
<dbReference type="EMBL" id="JAHRHJ020000004">
    <property type="protein sequence ID" value="KAH9317468.1"/>
    <property type="molecule type" value="Genomic_DNA"/>
</dbReference>
<feature type="chain" id="PRO_5041352548" evidence="6">
    <location>
        <begin position="24"/>
        <end position="177"/>
    </location>
</feature>
<evidence type="ECO:0000256" key="4">
    <source>
        <dbReference type="ARBA" id="ARBA00022968"/>
    </source>
</evidence>
<evidence type="ECO:0000256" key="1">
    <source>
        <dbReference type="ARBA" id="ARBA00004323"/>
    </source>
</evidence>
<comment type="subcellular location">
    <subcellularLocation>
        <location evidence="1">Golgi apparatus membrane</location>
        <topology evidence="1">Single-pass type II membrane protein</topology>
    </subcellularLocation>
</comment>
<keyword evidence="5" id="KW-0333">Golgi apparatus</keyword>
<dbReference type="Pfam" id="PF05637">
    <property type="entry name" value="Glyco_transf_34"/>
    <property type="match status" value="1"/>
</dbReference>
<accession>A0AA38G9N0</accession>
<evidence type="ECO:0000256" key="2">
    <source>
        <dbReference type="ARBA" id="ARBA00022676"/>
    </source>
</evidence>
<keyword evidence="2" id="KW-0328">Glycosyltransferase</keyword>
<keyword evidence="4" id="KW-0735">Signal-anchor</keyword>
<evidence type="ECO:0000313" key="8">
    <source>
        <dbReference type="Proteomes" id="UP000824469"/>
    </source>
</evidence>
<reference evidence="7 8" key="1">
    <citation type="journal article" date="2021" name="Nat. Plants">
        <title>The Taxus genome provides insights into paclitaxel biosynthesis.</title>
        <authorList>
            <person name="Xiong X."/>
            <person name="Gou J."/>
            <person name="Liao Q."/>
            <person name="Li Y."/>
            <person name="Zhou Q."/>
            <person name="Bi G."/>
            <person name="Li C."/>
            <person name="Du R."/>
            <person name="Wang X."/>
            <person name="Sun T."/>
            <person name="Guo L."/>
            <person name="Liang H."/>
            <person name="Lu P."/>
            <person name="Wu Y."/>
            <person name="Zhang Z."/>
            <person name="Ro D.K."/>
            <person name="Shang Y."/>
            <person name="Huang S."/>
            <person name="Yan J."/>
        </authorList>
    </citation>
    <scope>NUCLEOTIDE SEQUENCE [LARGE SCALE GENOMIC DNA]</scope>
    <source>
        <strain evidence="7">Ta-2019</strain>
    </source>
</reference>
<evidence type="ECO:0000256" key="6">
    <source>
        <dbReference type="SAM" id="SignalP"/>
    </source>
</evidence>
<sequence>MDSIEVVQALVLAVEVVAMAVVAVEDEDVLYSITGDMDYEKIPDFIGTEDVIGVNAGMFFFRNSEWSRMFLDRWWNATGFICPPGQSKSGENDALKHLIKTMPQDEKKHVRIPRMQCVFNSNMWSPSWKSSHRLMTLTKTVWQEISIVIGVCLSLVVSHCPSLAGIHRGVYAKGDFM</sequence>
<dbReference type="InterPro" id="IPR008630">
    <property type="entry name" value="Glyco_trans_34"/>
</dbReference>
<name>A0AA38G9N0_TAXCH</name>
<dbReference type="GO" id="GO:0000139">
    <property type="term" value="C:Golgi membrane"/>
    <property type="evidence" value="ECO:0007669"/>
    <property type="project" value="UniProtKB-SubCell"/>
</dbReference>